<sequence>MEWYRKLYTDRTTEKRKKKIVKEIDAGIYRGNTYLITLAANPENMLEILSVHQLAFSYLRRTCPMIVGIACCRESALLLLERMINEIYEKTGTLKIREYFMSHDTSVPKGQ</sequence>
<evidence type="ECO:0000313" key="2">
    <source>
        <dbReference type="Proteomes" id="UP000886889"/>
    </source>
</evidence>
<proteinExistence type="predicted"/>
<evidence type="ECO:0000313" key="1">
    <source>
        <dbReference type="EMBL" id="HIV23496.1"/>
    </source>
</evidence>
<reference evidence="1" key="2">
    <citation type="journal article" date="2021" name="PeerJ">
        <title>Extensive microbial diversity within the chicken gut microbiome revealed by metagenomics and culture.</title>
        <authorList>
            <person name="Gilroy R."/>
            <person name="Ravi A."/>
            <person name="Getino M."/>
            <person name="Pursley I."/>
            <person name="Horton D.L."/>
            <person name="Alikhan N.F."/>
            <person name="Baker D."/>
            <person name="Gharbi K."/>
            <person name="Hall N."/>
            <person name="Watson M."/>
            <person name="Adriaenssens E.M."/>
            <person name="Foster-Nyarko E."/>
            <person name="Jarju S."/>
            <person name="Secka A."/>
            <person name="Antonio M."/>
            <person name="Oren A."/>
            <person name="Chaudhuri R.R."/>
            <person name="La Ragione R."/>
            <person name="Hildebrand F."/>
            <person name="Pallen M.J."/>
        </authorList>
    </citation>
    <scope>NUCLEOTIDE SEQUENCE</scope>
    <source>
        <strain evidence="1">ChiBcec6-7307</strain>
    </source>
</reference>
<dbReference type="EMBL" id="DVOS01000054">
    <property type="protein sequence ID" value="HIV23496.1"/>
    <property type="molecule type" value="Genomic_DNA"/>
</dbReference>
<reference evidence="1" key="1">
    <citation type="submission" date="2020-10" db="EMBL/GenBank/DDBJ databases">
        <authorList>
            <person name="Gilroy R."/>
        </authorList>
    </citation>
    <scope>NUCLEOTIDE SEQUENCE</scope>
    <source>
        <strain evidence="1">ChiBcec6-7307</strain>
    </source>
</reference>
<organism evidence="1 2">
    <name type="scientific">Candidatus Merdiplasma excrementigallinarum</name>
    <dbReference type="NCBI Taxonomy" id="2840864"/>
    <lineage>
        <taxon>Bacteria</taxon>
        <taxon>Bacillati</taxon>
        <taxon>Bacillota</taxon>
        <taxon>Clostridia</taxon>
        <taxon>Lachnospirales</taxon>
        <taxon>Lachnospiraceae</taxon>
        <taxon>Lachnospiraceae incertae sedis</taxon>
        <taxon>Candidatus Merdiplasma</taxon>
    </lineage>
</organism>
<accession>A0A9D1NZY8</accession>
<name>A0A9D1NZY8_9FIRM</name>
<dbReference type="AlphaFoldDB" id="A0A9D1NZY8"/>
<gene>
    <name evidence="1" type="ORF">IAC80_06110</name>
</gene>
<comment type="caution">
    <text evidence="1">The sequence shown here is derived from an EMBL/GenBank/DDBJ whole genome shotgun (WGS) entry which is preliminary data.</text>
</comment>
<dbReference type="Proteomes" id="UP000886889">
    <property type="component" value="Unassembled WGS sequence"/>
</dbReference>
<protein>
    <submittedName>
        <fullName evidence="1">Uncharacterized protein</fullName>
    </submittedName>
</protein>